<protein>
    <recommendedName>
        <fullName evidence="12">Retrovirus-related Pol polyprotein</fullName>
    </recommendedName>
</protein>
<dbReference type="CDD" id="cd01647">
    <property type="entry name" value="RT_LTR"/>
    <property type="match status" value="1"/>
</dbReference>
<feature type="domain" description="Reverse transcriptase RNase H-like" evidence="9">
    <location>
        <begin position="448"/>
        <end position="549"/>
    </location>
</feature>
<dbReference type="AlphaFoldDB" id="A0A371G8Z3"/>
<dbReference type="PANTHER" id="PTHR24559:SF444">
    <property type="entry name" value="REVERSE TRANSCRIPTASE DOMAIN-CONTAINING PROTEIN"/>
    <property type="match status" value="1"/>
</dbReference>
<accession>A0A371G8Z3</accession>
<evidence type="ECO:0000256" key="1">
    <source>
        <dbReference type="ARBA" id="ARBA00022679"/>
    </source>
</evidence>
<dbReference type="InterPro" id="IPR041373">
    <property type="entry name" value="RT_RNaseH"/>
</dbReference>
<evidence type="ECO:0000313" key="10">
    <source>
        <dbReference type="EMBL" id="RDX87027.1"/>
    </source>
</evidence>
<name>A0A371G8Z3_MUCPR</name>
<dbReference type="Gene3D" id="3.10.20.370">
    <property type="match status" value="1"/>
</dbReference>
<organism evidence="10 11">
    <name type="scientific">Mucuna pruriens</name>
    <name type="common">Velvet bean</name>
    <name type="synonym">Dolichos pruriens</name>
    <dbReference type="NCBI Taxonomy" id="157652"/>
    <lineage>
        <taxon>Eukaryota</taxon>
        <taxon>Viridiplantae</taxon>
        <taxon>Streptophyta</taxon>
        <taxon>Embryophyta</taxon>
        <taxon>Tracheophyta</taxon>
        <taxon>Spermatophyta</taxon>
        <taxon>Magnoliopsida</taxon>
        <taxon>eudicotyledons</taxon>
        <taxon>Gunneridae</taxon>
        <taxon>Pentapetalae</taxon>
        <taxon>rosids</taxon>
        <taxon>fabids</taxon>
        <taxon>Fabales</taxon>
        <taxon>Fabaceae</taxon>
        <taxon>Papilionoideae</taxon>
        <taxon>50 kb inversion clade</taxon>
        <taxon>NPAAA clade</taxon>
        <taxon>indigoferoid/millettioid clade</taxon>
        <taxon>Phaseoleae</taxon>
        <taxon>Mucuna</taxon>
    </lineage>
</organism>
<keyword evidence="1" id="KW-0808">Transferase</keyword>
<comment type="caution">
    <text evidence="10">The sequence shown here is derived from an EMBL/GenBank/DDBJ whole genome shotgun (WGS) entry which is preliminary data.</text>
</comment>
<evidence type="ECO:0000256" key="2">
    <source>
        <dbReference type="ARBA" id="ARBA00022695"/>
    </source>
</evidence>
<proteinExistence type="predicted"/>
<dbReference type="EMBL" id="QJKJ01006353">
    <property type="protein sequence ID" value="RDX87027.1"/>
    <property type="molecule type" value="Genomic_DNA"/>
</dbReference>
<feature type="non-terminal residue" evidence="10">
    <location>
        <position position="1"/>
    </location>
</feature>
<feature type="region of interest" description="Disordered" evidence="7">
    <location>
        <begin position="181"/>
        <end position="204"/>
    </location>
</feature>
<evidence type="ECO:0000256" key="5">
    <source>
        <dbReference type="ARBA" id="ARBA00022801"/>
    </source>
</evidence>
<gene>
    <name evidence="10" type="ORF">CR513_31552</name>
</gene>
<evidence type="ECO:0000313" key="11">
    <source>
        <dbReference type="Proteomes" id="UP000257109"/>
    </source>
</evidence>
<dbReference type="InterPro" id="IPR000477">
    <property type="entry name" value="RT_dom"/>
</dbReference>
<evidence type="ECO:0000259" key="9">
    <source>
        <dbReference type="Pfam" id="PF17917"/>
    </source>
</evidence>
<evidence type="ECO:0000259" key="8">
    <source>
        <dbReference type="Pfam" id="PF00078"/>
    </source>
</evidence>
<dbReference type="Pfam" id="PF00078">
    <property type="entry name" value="RVT_1"/>
    <property type="match status" value="1"/>
</dbReference>
<evidence type="ECO:0000256" key="3">
    <source>
        <dbReference type="ARBA" id="ARBA00022722"/>
    </source>
</evidence>
<dbReference type="GO" id="GO:0003964">
    <property type="term" value="F:RNA-directed DNA polymerase activity"/>
    <property type="evidence" value="ECO:0007669"/>
    <property type="project" value="UniProtKB-KW"/>
</dbReference>
<evidence type="ECO:0000256" key="7">
    <source>
        <dbReference type="SAM" id="MobiDB-lite"/>
    </source>
</evidence>
<keyword evidence="6" id="KW-0695">RNA-directed DNA polymerase</keyword>
<dbReference type="Gene3D" id="3.10.10.10">
    <property type="entry name" value="HIV Type 1 Reverse Transcriptase, subunit A, domain 1"/>
    <property type="match status" value="1"/>
</dbReference>
<keyword evidence="2" id="KW-0548">Nucleotidyltransferase</keyword>
<sequence>MKIDVHAGTLSMEFGDTSVQFNIFEAMKHPTEDHSLFDIDLIDELVEECLQLDSSSEHILEFAKDIDSIVFTTEYKSAKGGRDREKTKVKSAKKISVKVDLHVHVQAETILAKEDQKQAKVEFISDNQCKNRVPSGFDLNAKQRAKSDSNMIRTDSIPAKRSWPQQPKAEIMSAHLVPSPIQVGQPDLKESNDNSSSSPPPMELKSLPSHLKYAYLDVEQQFPIVIASNLHQEREDKLLSVLRQHKKAIRWKLSDLPGINSSICMHRILMEEEAKPIRQQQRRMNLTNLDVVKKEVTKLLAVGIIYPISDSQWVSPMQVVLKKSGMTVMKNQHDELVPMWIQNSWRVCIDYRRLNQATRKDHFLFPFIDQVLEKLVGKSYYRFLDGFSKYMQIHIAPEDQYKTTFTCPFGTFAYTRMPFGLCNVPSTFQRCMTSIFSDLLQHCIEEFPIKLMCDALNSALGAVLGQRARVGKSVHVIAYASQTMDPTQLNYTTTKKELLAIVFAFDKFRSYLLGSKIVVFADHAALRFLLKKPDAKPRLIRWMLLLQEFNIAIRDKKGAENSVAYHLSQIEREND</sequence>
<dbReference type="GO" id="GO:0016787">
    <property type="term" value="F:hydrolase activity"/>
    <property type="evidence" value="ECO:0007669"/>
    <property type="project" value="UniProtKB-KW"/>
</dbReference>
<dbReference type="GO" id="GO:0004519">
    <property type="term" value="F:endonuclease activity"/>
    <property type="evidence" value="ECO:0007669"/>
    <property type="project" value="UniProtKB-KW"/>
</dbReference>
<keyword evidence="5" id="KW-0378">Hydrolase</keyword>
<keyword evidence="11" id="KW-1185">Reference proteome</keyword>
<dbReference type="InterPro" id="IPR043502">
    <property type="entry name" value="DNA/RNA_pol_sf"/>
</dbReference>
<dbReference type="Proteomes" id="UP000257109">
    <property type="component" value="Unassembled WGS sequence"/>
</dbReference>
<dbReference type="SUPFAM" id="SSF56672">
    <property type="entry name" value="DNA/RNA polymerases"/>
    <property type="match status" value="1"/>
</dbReference>
<dbReference type="PANTHER" id="PTHR24559">
    <property type="entry name" value="TRANSPOSON TY3-I GAG-POL POLYPROTEIN"/>
    <property type="match status" value="1"/>
</dbReference>
<keyword evidence="4" id="KW-0255">Endonuclease</keyword>
<reference evidence="10" key="1">
    <citation type="submission" date="2018-05" db="EMBL/GenBank/DDBJ databases">
        <title>Draft genome of Mucuna pruriens seed.</title>
        <authorList>
            <person name="Nnadi N.E."/>
            <person name="Vos R."/>
            <person name="Hasami M.H."/>
            <person name="Devisetty U.K."/>
            <person name="Aguiy J.C."/>
        </authorList>
    </citation>
    <scope>NUCLEOTIDE SEQUENCE [LARGE SCALE GENOMIC DNA]</scope>
    <source>
        <strain evidence="10">JCA_2017</strain>
    </source>
</reference>
<dbReference type="Pfam" id="PF17917">
    <property type="entry name" value="RT_RNaseH"/>
    <property type="match status" value="1"/>
</dbReference>
<evidence type="ECO:0008006" key="12">
    <source>
        <dbReference type="Google" id="ProtNLM"/>
    </source>
</evidence>
<dbReference type="FunFam" id="3.10.20.370:FF:000001">
    <property type="entry name" value="Retrovirus-related Pol polyprotein from transposon 17.6-like protein"/>
    <property type="match status" value="1"/>
</dbReference>
<dbReference type="InterPro" id="IPR053134">
    <property type="entry name" value="RNA-dir_DNA_polymerase"/>
</dbReference>
<dbReference type="OrthoDB" id="10055717at2759"/>
<keyword evidence="3" id="KW-0540">Nuclease</keyword>
<dbReference type="CDD" id="cd09274">
    <property type="entry name" value="RNase_HI_RT_Ty3"/>
    <property type="match status" value="1"/>
</dbReference>
<feature type="domain" description="Reverse transcriptase" evidence="8">
    <location>
        <begin position="342"/>
        <end position="446"/>
    </location>
</feature>
<evidence type="ECO:0000256" key="4">
    <source>
        <dbReference type="ARBA" id="ARBA00022759"/>
    </source>
</evidence>
<evidence type="ECO:0000256" key="6">
    <source>
        <dbReference type="ARBA" id="ARBA00022918"/>
    </source>
</evidence>